<evidence type="ECO:0000313" key="3">
    <source>
        <dbReference type="Proteomes" id="UP000247569"/>
    </source>
</evidence>
<gene>
    <name evidence="2" type="ORF">DFR70_102577</name>
</gene>
<organism evidence="2 3">
    <name type="scientific">Nocardia tenerifensis</name>
    <dbReference type="NCBI Taxonomy" id="228006"/>
    <lineage>
        <taxon>Bacteria</taxon>
        <taxon>Bacillati</taxon>
        <taxon>Actinomycetota</taxon>
        <taxon>Actinomycetes</taxon>
        <taxon>Mycobacteriales</taxon>
        <taxon>Nocardiaceae</taxon>
        <taxon>Nocardia</taxon>
    </lineage>
</organism>
<dbReference type="Gene3D" id="3.90.190.10">
    <property type="entry name" value="Protein tyrosine phosphatase superfamily"/>
    <property type="match status" value="1"/>
</dbReference>
<dbReference type="Pfam" id="PF13350">
    <property type="entry name" value="Y_phosphatase3"/>
    <property type="match status" value="1"/>
</dbReference>
<name>A0A318KVW8_9NOCA</name>
<dbReference type="InterPro" id="IPR016130">
    <property type="entry name" value="Tyr_Pase_AS"/>
</dbReference>
<dbReference type="OrthoDB" id="1188001at2"/>
<dbReference type="InterPro" id="IPR000387">
    <property type="entry name" value="Tyr_Pase_dom"/>
</dbReference>
<evidence type="ECO:0000259" key="1">
    <source>
        <dbReference type="PROSITE" id="PS50056"/>
    </source>
</evidence>
<feature type="domain" description="Tyrosine specific protein phosphatases" evidence="1">
    <location>
        <begin position="126"/>
        <end position="200"/>
    </location>
</feature>
<protein>
    <submittedName>
        <fullName evidence="2">Protein-tyrosine phosphatase</fullName>
    </submittedName>
</protein>
<sequence>MTLSPPADQYLISGTFNFRDLGGLRTVDGARIRPGVFLRSAQLTGLDEAGLAALRELRVSDVHDLRGEREIAHIGDDRLPEGVRLHVTPFDARMAEAPPHHTDAQGAFAHMLEVYRMFPALPEAHAALAALARSIVRGEGAVLVHCAAGKDRTGWAVATLLRAVGVTEEDVRADYLQSNGAVPALRAMMTTKLLGGEELSIDLLGVREEYLSTATASMHEFHGDIDTYLTVAGITPDLRARLRERMVE</sequence>
<proteinExistence type="predicted"/>
<comment type="caution">
    <text evidence="2">The sequence shown here is derived from an EMBL/GenBank/DDBJ whole genome shotgun (WGS) entry which is preliminary data.</text>
</comment>
<dbReference type="Proteomes" id="UP000247569">
    <property type="component" value="Unassembled WGS sequence"/>
</dbReference>
<reference evidence="2 3" key="1">
    <citation type="submission" date="2018-05" db="EMBL/GenBank/DDBJ databases">
        <title>Genomic Encyclopedia of Type Strains, Phase IV (KMG-IV): sequencing the most valuable type-strain genomes for metagenomic binning, comparative biology and taxonomic classification.</title>
        <authorList>
            <person name="Goeker M."/>
        </authorList>
    </citation>
    <scope>NUCLEOTIDE SEQUENCE [LARGE SCALE GENOMIC DNA]</scope>
    <source>
        <strain evidence="2 3">DSM 44704</strain>
    </source>
</reference>
<dbReference type="InterPro" id="IPR026893">
    <property type="entry name" value="Tyr/Ser_Pase_IphP-type"/>
</dbReference>
<keyword evidence="3" id="KW-1185">Reference proteome</keyword>
<dbReference type="AlphaFoldDB" id="A0A318KVW8"/>
<dbReference type="RefSeq" id="WP_040738454.1">
    <property type="nucleotide sequence ID" value="NZ_QJKF01000002.1"/>
</dbReference>
<dbReference type="PROSITE" id="PS00383">
    <property type="entry name" value="TYR_PHOSPHATASE_1"/>
    <property type="match status" value="1"/>
</dbReference>
<evidence type="ECO:0000313" key="2">
    <source>
        <dbReference type="EMBL" id="PXX68891.1"/>
    </source>
</evidence>
<dbReference type="EMBL" id="QJKF01000002">
    <property type="protein sequence ID" value="PXX68891.1"/>
    <property type="molecule type" value="Genomic_DNA"/>
</dbReference>
<dbReference type="InterPro" id="IPR029021">
    <property type="entry name" value="Prot-tyrosine_phosphatase-like"/>
</dbReference>
<dbReference type="GO" id="GO:0004721">
    <property type="term" value="F:phosphoprotein phosphatase activity"/>
    <property type="evidence" value="ECO:0007669"/>
    <property type="project" value="InterPro"/>
</dbReference>
<dbReference type="SUPFAM" id="SSF52799">
    <property type="entry name" value="(Phosphotyrosine protein) phosphatases II"/>
    <property type="match status" value="1"/>
</dbReference>
<accession>A0A318KVW8</accession>
<dbReference type="PROSITE" id="PS50056">
    <property type="entry name" value="TYR_PHOSPHATASE_2"/>
    <property type="match status" value="1"/>
</dbReference>